<name>A0ABP9PZW1_9ACTN</name>
<proteinExistence type="predicted"/>
<comment type="caution">
    <text evidence="2">The sequence shown here is derived from an EMBL/GenBank/DDBJ whole genome shotgun (WGS) entry which is preliminary data.</text>
</comment>
<dbReference type="Proteomes" id="UP001500221">
    <property type="component" value="Unassembled WGS sequence"/>
</dbReference>
<feature type="region of interest" description="Disordered" evidence="1">
    <location>
        <begin position="20"/>
        <end position="42"/>
    </location>
</feature>
<evidence type="ECO:0000313" key="2">
    <source>
        <dbReference type="EMBL" id="GAA5154869.1"/>
    </source>
</evidence>
<evidence type="ECO:0000256" key="1">
    <source>
        <dbReference type="SAM" id="MobiDB-lite"/>
    </source>
</evidence>
<sequence>MRSPLAVLVLVGVLASACGGGDDSKQDEPAKAPPPVNVGDPASAVELRDSGFGTSRDAGTMLIAVLENVSSRGDISADVSFNVSDPNGNLISTETTRAGFTAGEQTIVVALYGLNIPQGAEVGAVDVSVVGDVGGYDEGAVVEGQLPALEGQVGESDFGLAQARYQLTNTLDASLNGAPVTTVCYGSDGSIIGGGEDFTGAIAPSLIVSESPASCTAYPLPLDLS</sequence>
<accession>A0ABP9PZW1</accession>
<gene>
    <name evidence="2" type="ORF">GCM10023340_39120</name>
</gene>
<reference evidence="3" key="1">
    <citation type="journal article" date="2019" name="Int. J. Syst. Evol. Microbiol.">
        <title>The Global Catalogue of Microorganisms (GCM) 10K type strain sequencing project: providing services to taxonomists for standard genome sequencing and annotation.</title>
        <authorList>
            <consortium name="The Broad Institute Genomics Platform"/>
            <consortium name="The Broad Institute Genome Sequencing Center for Infectious Disease"/>
            <person name="Wu L."/>
            <person name="Ma J."/>
        </authorList>
    </citation>
    <scope>NUCLEOTIDE SEQUENCE [LARGE SCALE GENOMIC DNA]</scope>
    <source>
        <strain evidence="3">JCM 18459</strain>
    </source>
</reference>
<dbReference type="PROSITE" id="PS51257">
    <property type="entry name" value="PROKAR_LIPOPROTEIN"/>
    <property type="match status" value="1"/>
</dbReference>
<keyword evidence="3" id="KW-1185">Reference proteome</keyword>
<organism evidence="2 3">
    <name type="scientific">Nocardioides marinquilinus</name>
    <dbReference type="NCBI Taxonomy" id="1210400"/>
    <lineage>
        <taxon>Bacteria</taxon>
        <taxon>Bacillati</taxon>
        <taxon>Actinomycetota</taxon>
        <taxon>Actinomycetes</taxon>
        <taxon>Propionibacteriales</taxon>
        <taxon>Nocardioidaceae</taxon>
        <taxon>Nocardioides</taxon>
    </lineage>
</organism>
<dbReference type="EMBL" id="BAABKG010000005">
    <property type="protein sequence ID" value="GAA5154869.1"/>
    <property type="molecule type" value="Genomic_DNA"/>
</dbReference>
<evidence type="ECO:0000313" key="3">
    <source>
        <dbReference type="Proteomes" id="UP001500221"/>
    </source>
</evidence>
<protein>
    <submittedName>
        <fullName evidence="2">Uncharacterized protein</fullName>
    </submittedName>
</protein>